<evidence type="ECO:0000313" key="3">
    <source>
        <dbReference type="Proteomes" id="UP000246132"/>
    </source>
</evidence>
<dbReference type="PANTHER" id="PTHR36302:SF1">
    <property type="entry name" value="COPPER CHAPERONE PCU(A)C"/>
    <property type="match status" value="1"/>
</dbReference>
<dbReference type="InterPro" id="IPR036182">
    <property type="entry name" value="PCuAC_sf"/>
</dbReference>
<dbReference type="RefSeq" id="WP_109767755.1">
    <property type="nucleotide sequence ID" value="NZ_CP159474.1"/>
</dbReference>
<dbReference type="EMBL" id="QFWV02000004">
    <property type="protein sequence ID" value="RKF07089.1"/>
    <property type="molecule type" value="Genomic_DNA"/>
</dbReference>
<feature type="chain" id="PRO_5018618542" evidence="1">
    <location>
        <begin position="21"/>
        <end position="165"/>
    </location>
</feature>
<proteinExistence type="predicted"/>
<organism evidence="2 3">
    <name type="scientific">Oceaniradius stylonematis</name>
    <dbReference type="NCBI Taxonomy" id="2184161"/>
    <lineage>
        <taxon>Bacteria</taxon>
        <taxon>Pseudomonadati</taxon>
        <taxon>Pseudomonadota</taxon>
        <taxon>Alphaproteobacteria</taxon>
        <taxon>Hyphomicrobiales</taxon>
        <taxon>Ahrensiaceae</taxon>
        <taxon>Oceaniradius</taxon>
    </lineage>
</organism>
<evidence type="ECO:0000256" key="1">
    <source>
        <dbReference type="SAM" id="SignalP"/>
    </source>
</evidence>
<feature type="signal peptide" evidence="1">
    <location>
        <begin position="1"/>
        <end position="20"/>
    </location>
</feature>
<protein>
    <submittedName>
        <fullName evidence="2">Copper chaperone PCu(A)C</fullName>
    </submittedName>
</protein>
<dbReference type="Gene3D" id="2.60.40.1890">
    <property type="entry name" value="PCu(A)C copper chaperone"/>
    <property type="match status" value="1"/>
</dbReference>
<gene>
    <name evidence="2" type="ORF">DEM25_004310</name>
</gene>
<name>A0A3A8ADJ6_9HYPH</name>
<dbReference type="Proteomes" id="UP000246132">
    <property type="component" value="Unassembled WGS sequence"/>
</dbReference>
<dbReference type="OrthoDB" id="9796962at2"/>
<dbReference type="Pfam" id="PF04314">
    <property type="entry name" value="PCuAC"/>
    <property type="match status" value="1"/>
</dbReference>
<reference evidence="2 3" key="1">
    <citation type="journal article" date="2018" name="Int. J. Syst. Bacteriol.">
        <title>Oceaniradius stylonemae gen. nov., sp. nov., isolated from a red alga, Stylonema cornu-cervi.</title>
        <authorList>
            <person name="Jeong S."/>
        </authorList>
    </citation>
    <scope>NUCLEOTIDE SEQUENCE [LARGE SCALE GENOMIC DNA]</scope>
    <source>
        <strain evidence="2 3">StC1</strain>
    </source>
</reference>
<dbReference type="AlphaFoldDB" id="A0A3A8ADJ6"/>
<dbReference type="SUPFAM" id="SSF110087">
    <property type="entry name" value="DR1885-like metal-binding protein"/>
    <property type="match status" value="1"/>
</dbReference>
<keyword evidence="1" id="KW-0732">Signal</keyword>
<sequence>MNKFILTAAATVLAGASAFAHEEHKAGDLVIDHPVARATPANAPVSGGYMTIRNTGEEADRLMAGAADFAGKVEIHEMVMDGDVMKMREIEGGVEIPAGGEVVLKPGGLHVMFMQLDQQLEEGAKLPATLTFEKAGDVTVTFNVESLEQIREHLGGGMEHGSMDQ</sequence>
<keyword evidence="3" id="KW-1185">Reference proteome</keyword>
<dbReference type="PANTHER" id="PTHR36302">
    <property type="entry name" value="BLR7088 PROTEIN"/>
    <property type="match status" value="1"/>
</dbReference>
<dbReference type="InterPro" id="IPR007410">
    <property type="entry name" value="LpqE-like"/>
</dbReference>
<accession>A0A3A8ADJ6</accession>
<evidence type="ECO:0000313" key="2">
    <source>
        <dbReference type="EMBL" id="RKF07089.1"/>
    </source>
</evidence>
<comment type="caution">
    <text evidence="2">The sequence shown here is derived from an EMBL/GenBank/DDBJ whole genome shotgun (WGS) entry which is preliminary data.</text>
</comment>
<dbReference type="InterPro" id="IPR058248">
    <property type="entry name" value="Lxx211020-like"/>
</dbReference>